<gene>
    <name evidence="1" type="ORF">GCM10010422_17880</name>
</gene>
<organism evidence="1 2">
    <name type="scientific">Streptomyces graminearus</name>
    <dbReference type="NCBI Taxonomy" id="284030"/>
    <lineage>
        <taxon>Bacteria</taxon>
        <taxon>Bacillati</taxon>
        <taxon>Actinomycetota</taxon>
        <taxon>Actinomycetes</taxon>
        <taxon>Kitasatosporales</taxon>
        <taxon>Streptomycetaceae</taxon>
        <taxon>Streptomyces</taxon>
    </lineage>
</organism>
<dbReference type="RefSeq" id="WP_346079332.1">
    <property type="nucleotide sequence ID" value="NZ_BAAATL010000007.1"/>
</dbReference>
<protein>
    <recommendedName>
        <fullName evidence="3">Holin</fullName>
    </recommendedName>
</protein>
<dbReference type="EMBL" id="BAAATL010000007">
    <property type="protein sequence ID" value="GAA2474966.1"/>
    <property type="molecule type" value="Genomic_DNA"/>
</dbReference>
<sequence>MTVNLPNLTDIERTGLEYAKDITERVVATFVVTACGVGVAAGPADMFHASFWETMAAAGLAAAGSLIKGVLARPFGTKNSASFVRGA</sequence>
<evidence type="ECO:0000313" key="2">
    <source>
        <dbReference type="Proteomes" id="UP001501721"/>
    </source>
</evidence>
<name>A0ABN3KZB1_9ACTN</name>
<evidence type="ECO:0008006" key="3">
    <source>
        <dbReference type="Google" id="ProtNLM"/>
    </source>
</evidence>
<accession>A0ABN3KZB1</accession>
<comment type="caution">
    <text evidence="1">The sequence shown here is derived from an EMBL/GenBank/DDBJ whole genome shotgun (WGS) entry which is preliminary data.</text>
</comment>
<proteinExistence type="predicted"/>
<keyword evidence="2" id="KW-1185">Reference proteome</keyword>
<evidence type="ECO:0000313" key="1">
    <source>
        <dbReference type="EMBL" id="GAA2474966.1"/>
    </source>
</evidence>
<dbReference type="Proteomes" id="UP001501721">
    <property type="component" value="Unassembled WGS sequence"/>
</dbReference>
<reference evidence="1 2" key="1">
    <citation type="journal article" date="2019" name="Int. J. Syst. Evol. Microbiol.">
        <title>The Global Catalogue of Microorganisms (GCM) 10K type strain sequencing project: providing services to taxonomists for standard genome sequencing and annotation.</title>
        <authorList>
            <consortium name="The Broad Institute Genomics Platform"/>
            <consortium name="The Broad Institute Genome Sequencing Center for Infectious Disease"/>
            <person name="Wu L."/>
            <person name="Ma J."/>
        </authorList>
    </citation>
    <scope>NUCLEOTIDE SEQUENCE [LARGE SCALE GENOMIC DNA]</scope>
    <source>
        <strain evidence="1 2">JCM 6923</strain>
    </source>
</reference>